<reference evidence="14" key="3">
    <citation type="submission" date="2025-08" db="UniProtKB">
        <authorList>
            <consortium name="Ensembl"/>
        </authorList>
    </citation>
    <scope>IDENTIFICATION</scope>
    <source>
        <strain evidence="14">HNI</strain>
    </source>
</reference>
<dbReference type="InterPro" id="IPR013783">
    <property type="entry name" value="Ig-like_fold"/>
</dbReference>
<dbReference type="Gene3D" id="2.60.40.10">
    <property type="entry name" value="Immunoglobulins"/>
    <property type="match status" value="3"/>
</dbReference>
<feature type="transmembrane region" description="Helical" evidence="12">
    <location>
        <begin position="21"/>
        <end position="42"/>
    </location>
</feature>
<dbReference type="InterPro" id="IPR013106">
    <property type="entry name" value="Ig_V-set"/>
</dbReference>
<evidence type="ECO:0000256" key="7">
    <source>
        <dbReference type="ARBA" id="ARBA00022989"/>
    </source>
</evidence>
<dbReference type="InterPro" id="IPR051427">
    <property type="entry name" value="Nectin/Nectin-like"/>
</dbReference>
<evidence type="ECO:0000256" key="6">
    <source>
        <dbReference type="ARBA" id="ARBA00022889"/>
    </source>
</evidence>
<keyword evidence="6" id="KW-0130">Cell adhesion</keyword>
<dbReference type="Pfam" id="PF07686">
    <property type="entry name" value="V-set"/>
    <property type="match status" value="1"/>
</dbReference>
<dbReference type="InterPro" id="IPR013162">
    <property type="entry name" value="CD80_C2-set"/>
</dbReference>
<evidence type="ECO:0000256" key="12">
    <source>
        <dbReference type="SAM" id="Phobius"/>
    </source>
</evidence>
<evidence type="ECO:0000256" key="1">
    <source>
        <dbReference type="ARBA" id="ARBA00004167"/>
    </source>
</evidence>
<feature type="domain" description="Ig-like" evidence="13">
    <location>
        <begin position="60"/>
        <end position="157"/>
    </location>
</feature>
<dbReference type="Proteomes" id="UP000265180">
    <property type="component" value="Chromosome 21"/>
</dbReference>
<evidence type="ECO:0000256" key="2">
    <source>
        <dbReference type="ARBA" id="ARBA00007810"/>
    </source>
</evidence>
<dbReference type="SMART" id="SM00409">
    <property type="entry name" value="IG"/>
    <property type="match status" value="2"/>
</dbReference>
<evidence type="ECO:0000313" key="14">
    <source>
        <dbReference type="Ensembl" id="ENSORLP00020014992.1"/>
    </source>
</evidence>
<sequence>MEPFAASTTAKRRAEERNTCVCFSAGLFSVILKMFLLTASHLETKHVEGSFLGDVVVMVGSSAILPCHIITNDRLSQITWQRTIKGKAPNDVFLTIQPKIGLVYSNGKDSRFEFNGNFSDKNGTLKFSNVTLEDEGSYSCIFSLFPSGTQSRNSQLVILVPPITNLMDYTPLEGNEEVPLATCTAAASKPKAEVRWIKGSLEGKVREKLNETQHANGTTTTWSTLLGKPGRQMNGQLVKCVISNEATKEEILQTNIQVHYLPAKVNIIERSEVSFECETEANPNATVIWSRSGQPLPPSVKVVGATLQFSSQSNDLSGLYQCETRNLYGSKQAYLFVHFSSGNCTGPIIIAVFSTLLILLILAIIGLYYCHRTGKLQRFSDLWGEMRQQVQRRDPPAADTEEGLEARPLRTRSSSGQQEEEFSKENSVLPLIVLLKPWQKDPPAFDVHQVQMWNLVLNCRETLKLHLCLSSWTHNRN</sequence>
<evidence type="ECO:0000259" key="13">
    <source>
        <dbReference type="PROSITE" id="PS50835"/>
    </source>
</evidence>
<feature type="region of interest" description="Disordered" evidence="11">
    <location>
        <begin position="390"/>
        <end position="423"/>
    </location>
</feature>
<dbReference type="SMART" id="SM00408">
    <property type="entry name" value="IGc2"/>
    <property type="match status" value="2"/>
</dbReference>
<evidence type="ECO:0000256" key="8">
    <source>
        <dbReference type="ARBA" id="ARBA00023136"/>
    </source>
</evidence>
<feature type="domain" description="Ig-like" evidence="13">
    <location>
        <begin position="256"/>
        <end position="340"/>
    </location>
</feature>
<dbReference type="Pfam" id="PF13927">
    <property type="entry name" value="Ig_3"/>
    <property type="match status" value="1"/>
</dbReference>
<reference key="1">
    <citation type="journal article" date="2007" name="Nature">
        <title>The medaka draft genome and insights into vertebrate genome evolution.</title>
        <authorList>
            <person name="Kasahara M."/>
            <person name="Naruse K."/>
            <person name="Sasaki S."/>
            <person name="Nakatani Y."/>
            <person name="Qu W."/>
            <person name="Ahsan B."/>
            <person name="Yamada T."/>
            <person name="Nagayasu Y."/>
            <person name="Doi K."/>
            <person name="Kasai Y."/>
            <person name="Jindo T."/>
            <person name="Kobayashi D."/>
            <person name="Shimada A."/>
            <person name="Toyoda A."/>
            <person name="Kuroki Y."/>
            <person name="Fujiyama A."/>
            <person name="Sasaki T."/>
            <person name="Shimizu A."/>
            <person name="Asakawa S."/>
            <person name="Shimizu N."/>
            <person name="Hashimoto S."/>
            <person name="Yang J."/>
            <person name="Lee Y."/>
            <person name="Matsushima K."/>
            <person name="Sugano S."/>
            <person name="Sakaizumi M."/>
            <person name="Narita T."/>
            <person name="Ohishi K."/>
            <person name="Haga S."/>
            <person name="Ohta F."/>
            <person name="Nomoto H."/>
            <person name="Nogata K."/>
            <person name="Morishita T."/>
            <person name="Endo T."/>
            <person name="Shin-I T."/>
            <person name="Takeda H."/>
            <person name="Morishita S."/>
            <person name="Kohara Y."/>
        </authorList>
    </citation>
    <scope>NUCLEOTIDE SEQUENCE [LARGE SCALE GENOMIC DNA]</scope>
    <source>
        <strain>Hd-rR</strain>
    </source>
</reference>
<evidence type="ECO:0000256" key="10">
    <source>
        <dbReference type="ARBA" id="ARBA00023180"/>
    </source>
</evidence>
<evidence type="ECO:0000256" key="11">
    <source>
        <dbReference type="SAM" id="MobiDB-lite"/>
    </source>
</evidence>
<keyword evidence="8 12" id="KW-0472">Membrane</keyword>
<dbReference type="PANTHER" id="PTHR23277">
    <property type="entry name" value="NECTIN-RELATED"/>
    <property type="match status" value="1"/>
</dbReference>
<proteinExistence type="inferred from homology"/>
<dbReference type="InterPro" id="IPR003599">
    <property type="entry name" value="Ig_sub"/>
</dbReference>
<dbReference type="SUPFAM" id="SSF48726">
    <property type="entry name" value="Immunoglobulin"/>
    <property type="match status" value="3"/>
</dbReference>
<evidence type="ECO:0000313" key="15">
    <source>
        <dbReference type="Proteomes" id="UP000265180"/>
    </source>
</evidence>
<evidence type="ECO:0000256" key="9">
    <source>
        <dbReference type="ARBA" id="ARBA00023157"/>
    </source>
</evidence>
<reference evidence="14" key="4">
    <citation type="submission" date="2025-09" db="UniProtKB">
        <authorList>
            <consortium name="Ensembl"/>
        </authorList>
    </citation>
    <scope>IDENTIFICATION</scope>
    <source>
        <strain evidence="14">HNI</strain>
    </source>
</reference>
<evidence type="ECO:0000256" key="4">
    <source>
        <dbReference type="ARBA" id="ARBA00022729"/>
    </source>
</evidence>
<dbReference type="InterPro" id="IPR007110">
    <property type="entry name" value="Ig-like_dom"/>
</dbReference>
<feature type="transmembrane region" description="Helical" evidence="12">
    <location>
        <begin position="348"/>
        <end position="370"/>
    </location>
</feature>
<keyword evidence="7 12" id="KW-1133">Transmembrane helix</keyword>
<comment type="similarity">
    <text evidence="2">Belongs to the nectin family.</text>
</comment>
<name>A0A3P9L327_ORYLA</name>
<evidence type="ECO:0000256" key="5">
    <source>
        <dbReference type="ARBA" id="ARBA00022737"/>
    </source>
</evidence>
<evidence type="ECO:0000256" key="3">
    <source>
        <dbReference type="ARBA" id="ARBA00022692"/>
    </source>
</evidence>
<reference evidence="14 15" key="2">
    <citation type="submission" date="2017-04" db="EMBL/GenBank/DDBJ databases">
        <title>CpG methylation of centromeres and impact of large insertions on vertebrate speciation.</title>
        <authorList>
            <person name="Ichikawa K."/>
            <person name="Yoshimura J."/>
            <person name="Morishita S."/>
        </authorList>
    </citation>
    <scope>NUCLEOTIDE SEQUENCE</scope>
    <source>
        <strain evidence="14 15">HNI</strain>
    </source>
</reference>
<dbReference type="AlphaFoldDB" id="A0A3P9L327"/>
<keyword evidence="10" id="KW-0325">Glycoprotein</keyword>
<dbReference type="SMART" id="SM00406">
    <property type="entry name" value="IGv"/>
    <property type="match status" value="1"/>
</dbReference>
<dbReference type="PROSITE" id="PS50835">
    <property type="entry name" value="IG_LIKE"/>
    <property type="match status" value="3"/>
</dbReference>
<dbReference type="InterPro" id="IPR003598">
    <property type="entry name" value="Ig_sub2"/>
</dbReference>
<dbReference type="InterPro" id="IPR036179">
    <property type="entry name" value="Ig-like_dom_sf"/>
</dbReference>
<dbReference type="GO" id="GO:0007155">
    <property type="term" value="P:cell adhesion"/>
    <property type="evidence" value="ECO:0007669"/>
    <property type="project" value="UniProtKB-KW"/>
</dbReference>
<protein>
    <recommendedName>
        <fullName evidence="13">Ig-like domain-containing protein</fullName>
    </recommendedName>
</protein>
<feature type="domain" description="Ig-like" evidence="13">
    <location>
        <begin position="161"/>
        <end position="253"/>
    </location>
</feature>
<organism evidence="14 15">
    <name type="scientific">Oryzias latipes</name>
    <name type="common">Japanese rice fish</name>
    <name type="synonym">Japanese killifish</name>
    <dbReference type="NCBI Taxonomy" id="8090"/>
    <lineage>
        <taxon>Eukaryota</taxon>
        <taxon>Metazoa</taxon>
        <taxon>Chordata</taxon>
        <taxon>Craniata</taxon>
        <taxon>Vertebrata</taxon>
        <taxon>Euteleostomi</taxon>
        <taxon>Actinopterygii</taxon>
        <taxon>Neopterygii</taxon>
        <taxon>Teleostei</taxon>
        <taxon>Neoteleostei</taxon>
        <taxon>Acanthomorphata</taxon>
        <taxon>Ovalentaria</taxon>
        <taxon>Atherinomorphae</taxon>
        <taxon>Beloniformes</taxon>
        <taxon>Adrianichthyidae</taxon>
        <taxon>Oryziinae</taxon>
        <taxon>Oryzias</taxon>
    </lineage>
</organism>
<keyword evidence="5" id="KW-0677">Repeat</keyword>
<dbReference type="GO" id="GO:0016020">
    <property type="term" value="C:membrane"/>
    <property type="evidence" value="ECO:0007669"/>
    <property type="project" value="UniProtKB-SubCell"/>
</dbReference>
<keyword evidence="3 12" id="KW-0812">Transmembrane</keyword>
<keyword evidence="4" id="KW-0732">Signal</keyword>
<dbReference type="Ensembl" id="ENSORLT00020033269.1">
    <property type="protein sequence ID" value="ENSORLP00020014992.1"/>
    <property type="gene ID" value="ENSORLG00020015997.1"/>
</dbReference>
<dbReference type="Pfam" id="PF08205">
    <property type="entry name" value="C2-set_2"/>
    <property type="match status" value="1"/>
</dbReference>
<dbReference type="PANTHER" id="PTHR23277:SF106">
    <property type="entry name" value="NECTIN-1 ISOFORM X1-RELATED"/>
    <property type="match status" value="1"/>
</dbReference>
<keyword evidence="9" id="KW-1015">Disulfide bond</keyword>
<comment type="subcellular location">
    <subcellularLocation>
        <location evidence="1">Membrane</location>
        <topology evidence="1">Single-pass membrane protein</topology>
    </subcellularLocation>
</comment>
<accession>A0A3P9L327</accession>